<dbReference type="AlphaFoldDB" id="A0A061J0R3"/>
<dbReference type="OrthoDB" id="242652at2759"/>
<accession>A0A061J0R3</accession>
<dbReference type="EMBL" id="AUPL01005436">
    <property type="protein sequence ID" value="ESL06882.1"/>
    <property type="molecule type" value="Genomic_DNA"/>
</dbReference>
<gene>
    <name evidence="1" type="ORF">TRSC58_05436</name>
</gene>
<proteinExistence type="predicted"/>
<reference evidence="1 2" key="1">
    <citation type="submission" date="2013-07" db="EMBL/GenBank/DDBJ databases">
        <authorList>
            <person name="Stoco P.H."/>
            <person name="Wagner G."/>
            <person name="Gerber A."/>
            <person name="Zaha A."/>
            <person name="Thompson C."/>
            <person name="Bartholomeu D.C."/>
            <person name="Luckemeyer D.D."/>
            <person name="Bahia D."/>
            <person name="Loreto E."/>
            <person name="Prestes E.B."/>
            <person name="Lima F.M."/>
            <person name="Rodrigues-Luiz G."/>
            <person name="Vallejo G.A."/>
            <person name="Filho J.F."/>
            <person name="Monteiro K.M."/>
            <person name="Tyler K.M."/>
            <person name="de Almeida L.G."/>
            <person name="Ortiz M.F."/>
            <person name="Siervo M.A."/>
            <person name="de Moraes M.H."/>
            <person name="Cunha O.L."/>
            <person name="Mendonca-Neto R."/>
            <person name="Silva R."/>
            <person name="Teixeira S.M."/>
            <person name="Murta S.M."/>
            <person name="Sincero T.C."/>
            <person name="Mendes T.A."/>
            <person name="Urmenyi T.P."/>
            <person name="Silva V.G."/>
            <person name="da Rocha W.D."/>
            <person name="Andersson B."/>
            <person name="Romanha A.J."/>
            <person name="Steindel M."/>
            <person name="de Vasconcelos A.T."/>
            <person name="Grisard E.C."/>
        </authorList>
    </citation>
    <scope>NUCLEOTIDE SEQUENCE [LARGE SCALE GENOMIC DNA]</scope>
    <source>
        <strain evidence="1 2">SC58</strain>
    </source>
</reference>
<keyword evidence="2" id="KW-1185">Reference proteome</keyword>
<evidence type="ECO:0000313" key="1">
    <source>
        <dbReference type="EMBL" id="ESL06882.1"/>
    </source>
</evidence>
<evidence type="ECO:0000313" key="2">
    <source>
        <dbReference type="Proteomes" id="UP000031737"/>
    </source>
</evidence>
<dbReference type="Proteomes" id="UP000031737">
    <property type="component" value="Unassembled WGS sequence"/>
</dbReference>
<comment type="caution">
    <text evidence="1">The sequence shown here is derived from an EMBL/GenBank/DDBJ whole genome shotgun (WGS) entry which is preliminary data.</text>
</comment>
<protein>
    <submittedName>
        <fullName evidence="1">Uncharacterized protein</fullName>
    </submittedName>
</protein>
<dbReference type="VEuPathDB" id="TriTrypDB:TRSC58_05436"/>
<organism evidence="1 2">
    <name type="scientific">Trypanosoma rangeli SC58</name>
    <dbReference type="NCBI Taxonomy" id="429131"/>
    <lineage>
        <taxon>Eukaryota</taxon>
        <taxon>Discoba</taxon>
        <taxon>Euglenozoa</taxon>
        <taxon>Kinetoplastea</taxon>
        <taxon>Metakinetoplastina</taxon>
        <taxon>Trypanosomatida</taxon>
        <taxon>Trypanosomatidae</taxon>
        <taxon>Trypanosoma</taxon>
        <taxon>Herpetosoma</taxon>
    </lineage>
</organism>
<name>A0A061J0R3_TRYRA</name>
<sequence>MLLFLSLVLETHLCRKGKSNSRWLGMDGIRCAEAVETLLRTCSRGGDCEDVARLLLLQQIAAGRVSDVDEAVEEVDGASVIDEVFSLGVAHRIAPPRPIPPSPSTIGAKDLWETFPSWCRDTALRHRRCGDDSLRRRSFVCSAWNSGSIAGELRFRGTCGWTTVYRSPWFRRYQLPLGTLDIDADANNRSDSNGKTDGARGAHSLEEEANAIEEAQSEGRLTETWNYGNLGVILTEFEKRLNQRLEKYGTQYFYTPGDTACTETESRLSCPWATSAFVRNSSSAEDVRSGIVTLEVVVLTCVDTAEEQPLRAAASLFDDHEIFGEEEWLVFPETSASSYSKRRRWSAGHTFQLRVGPTELQIRHDSAYLIANCKHPCDRGVGDVANSCSRIWLFYKSHRRPEASPTPRQRCRKDDLTSALSKGGAPGDALLETLDLDAVVTLLCASVETSDNAVVPLAVTPVVRVTLPLVAPSPGRVLEKSLQEGSALVAAAGMGVAAMVCNEGGRS</sequence>